<accession>A0A3E1NFF7</accession>
<evidence type="ECO:0000256" key="1">
    <source>
        <dbReference type="ARBA" id="ARBA00004167"/>
    </source>
</evidence>
<dbReference type="PRINTS" id="PR01490">
    <property type="entry name" value="RTXTOXIND"/>
</dbReference>
<evidence type="ECO:0000256" key="3">
    <source>
        <dbReference type="ARBA" id="ARBA00022989"/>
    </source>
</evidence>
<dbReference type="Proteomes" id="UP000261284">
    <property type="component" value="Unassembled WGS sequence"/>
</dbReference>
<evidence type="ECO:0000256" key="4">
    <source>
        <dbReference type="ARBA" id="ARBA00023136"/>
    </source>
</evidence>
<keyword evidence="7" id="KW-1185">Reference proteome</keyword>
<dbReference type="GO" id="GO:0016020">
    <property type="term" value="C:membrane"/>
    <property type="evidence" value="ECO:0007669"/>
    <property type="project" value="UniProtKB-SubCell"/>
</dbReference>
<comment type="caution">
    <text evidence="6">The sequence shown here is derived from an EMBL/GenBank/DDBJ whole genome shotgun (WGS) entry which is preliminary data.</text>
</comment>
<proteinExistence type="predicted"/>
<dbReference type="EMBL" id="QTJU01000008">
    <property type="protein sequence ID" value="RFM26699.1"/>
    <property type="molecule type" value="Genomic_DNA"/>
</dbReference>
<dbReference type="OrthoDB" id="7057889at2"/>
<dbReference type="PANTHER" id="PTHR30386:SF26">
    <property type="entry name" value="TRANSPORT PROTEIN COMB"/>
    <property type="match status" value="1"/>
</dbReference>
<protein>
    <submittedName>
        <fullName evidence="6">HlyD family efflux transporter periplasmic adaptor subunit</fullName>
    </submittedName>
</protein>
<organism evidence="6 7">
    <name type="scientific">Deminuibacter soli</name>
    <dbReference type="NCBI Taxonomy" id="2291815"/>
    <lineage>
        <taxon>Bacteria</taxon>
        <taxon>Pseudomonadati</taxon>
        <taxon>Bacteroidota</taxon>
        <taxon>Chitinophagia</taxon>
        <taxon>Chitinophagales</taxon>
        <taxon>Chitinophagaceae</taxon>
        <taxon>Deminuibacter</taxon>
    </lineage>
</organism>
<keyword evidence="3 5" id="KW-1133">Transmembrane helix</keyword>
<reference evidence="6 7" key="1">
    <citation type="submission" date="2018-08" db="EMBL/GenBank/DDBJ databases">
        <title>Chitinophagaceae sp. K23C18032701, a novel bacterium isolated from forest soil.</title>
        <authorList>
            <person name="Wang C."/>
        </authorList>
    </citation>
    <scope>NUCLEOTIDE SEQUENCE [LARGE SCALE GENOMIC DNA]</scope>
    <source>
        <strain evidence="6 7">K23C18032701</strain>
    </source>
</reference>
<name>A0A3E1NFF7_9BACT</name>
<dbReference type="AlphaFoldDB" id="A0A3E1NFF7"/>
<dbReference type="PANTHER" id="PTHR30386">
    <property type="entry name" value="MEMBRANE FUSION SUBUNIT OF EMRAB-TOLC MULTIDRUG EFFLUX PUMP"/>
    <property type="match status" value="1"/>
</dbReference>
<evidence type="ECO:0000313" key="7">
    <source>
        <dbReference type="Proteomes" id="UP000261284"/>
    </source>
</evidence>
<comment type="subcellular location">
    <subcellularLocation>
        <location evidence="1">Membrane</location>
        <topology evidence="1">Single-pass membrane protein</topology>
    </subcellularLocation>
</comment>
<evidence type="ECO:0000256" key="2">
    <source>
        <dbReference type="ARBA" id="ARBA00022692"/>
    </source>
</evidence>
<feature type="transmembrane region" description="Helical" evidence="5">
    <location>
        <begin position="30"/>
        <end position="48"/>
    </location>
</feature>
<dbReference type="InterPro" id="IPR050739">
    <property type="entry name" value="MFP"/>
</dbReference>
<evidence type="ECO:0000256" key="5">
    <source>
        <dbReference type="SAM" id="Phobius"/>
    </source>
</evidence>
<dbReference type="Gene3D" id="2.40.30.170">
    <property type="match status" value="1"/>
</dbReference>
<sequence>MPEHINLSEVHSEEVQDIIGRIPSWVTRNGTIVIACLVIAMLVGAWFIKYPDVATARVLISSATPPVKLVAQAGGRITQLAVTDGQQVAVNDLIAVIDNTANTGDMLYIKKIATLLDTAIDIRKAVASVQLPGNMQLGEMQADYVSLFQAVNNCSFFYSNAYYAAKLNAVRNQQNQNERIREGIEQRSRLQHEQLMIEQWKDSINRILVSERVIAPSEYNEIRKNYLSQKIGVTDNSNAVSQNMLQHDEYGKTISDLQQQLRTEEKDVLFAVRNAAKKIRGQIAAWERLYVLRSPVEGRLVFFRVWKSNQYVGNGETVFMVVPGMQQYVVRAMLPTYRAGKIQQGQKVLIKLQEYPSEEFGLLEARVDKLANVSMDSAYTLQLRLTHGFQTTRNRLVEARPEITGTAEIITNDKSVLQRIFESIYGKLHDH</sequence>
<keyword evidence="2 5" id="KW-0812">Transmembrane</keyword>
<gene>
    <name evidence="6" type="ORF">DXN05_19215</name>
</gene>
<evidence type="ECO:0000313" key="6">
    <source>
        <dbReference type="EMBL" id="RFM26699.1"/>
    </source>
</evidence>
<dbReference type="RefSeq" id="WP_116848903.1">
    <property type="nucleotide sequence ID" value="NZ_QTJU01000008.1"/>
</dbReference>
<keyword evidence="4 5" id="KW-0472">Membrane</keyword>